<dbReference type="EMBL" id="MNPJ01000026">
    <property type="protein sequence ID" value="OQS53662.1"/>
    <property type="molecule type" value="Genomic_DNA"/>
</dbReference>
<organism evidence="5 6">
    <name type="scientific">Ecytonucleospora hepatopenaei</name>
    <dbReference type="NCBI Taxonomy" id="646526"/>
    <lineage>
        <taxon>Eukaryota</taxon>
        <taxon>Fungi</taxon>
        <taxon>Fungi incertae sedis</taxon>
        <taxon>Microsporidia</taxon>
        <taxon>Enterocytozoonidae</taxon>
        <taxon>Ecytonucleospora</taxon>
    </lineage>
</organism>
<dbReference type="PROSITE" id="PS50303">
    <property type="entry name" value="PUM_HD"/>
    <property type="match status" value="1"/>
</dbReference>
<protein>
    <submittedName>
        <fullName evidence="5">APUM4</fullName>
    </submittedName>
</protein>
<dbReference type="Proteomes" id="UP000192758">
    <property type="component" value="Unassembled WGS sequence"/>
</dbReference>
<evidence type="ECO:0000256" key="3">
    <source>
        <dbReference type="SAM" id="MobiDB-lite"/>
    </source>
</evidence>
<dbReference type="AlphaFoldDB" id="A0A1W0E371"/>
<dbReference type="GO" id="GO:0010608">
    <property type="term" value="P:post-transcriptional regulation of gene expression"/>
    <property type="evidence" value="ECO:0007669"/>
    <property type="project" value="TreeGrafter"/>
</dbReference>
<evidence type="ECO:0000313" key="6">
    <source>
        <dbReference type="Proteomes" id="UP000192758"/>
    </source>
</evidence>
<dbReference type="PROSITE" id="PS50302">
    <property type="entry name" value="PUM"/>
    <property type="match status" value="3"/>
</dbReference>
<dbReference type="OrthoDB" id="668540at2759"/>
<dbReference type="Pfam" id="PF00806">
    <property type="entry name" value="PUF"/>
    <property type="match status" value="7"/>
</dbReference>
<feature type="compositionally biased region" description="Basic and acidic residues" evidence="3">
    <location>
        <begin position="278"/>
        <end position="295"/>
    </location>
</feature>
<dbReference type="VEuPathDB" id="MicrosporidiaDB:EHP00_1106"/>
<name>A0A1W0E371_9MICR</name>
<dbReference type="SMART" id="SM00025">
    <property type="entry name" value="Pumilio"/>
    <property type="match status" value="8"/>
</dbReference>
<dbReference type="InterPro" id="IPR016024">
    <property type="entry name" value="ARM-type_fold"/>
</dbReference>
<dbReference type="GO" id="GO:0003729">
    <property type="term" value="F:mRNA binding"/>
    <property type="evidence" value="ECO:0007669"/>
    <property type="project" value="TreeGrafter"/>
</dbReference>
<feature type="domain" description="PUM-HD" evidence="4">
    <location>
        <begin position="145"/>
        <end position="583"/>
    </location>
</feature>
<dbReference type="SUPFAM" id="SSF48371">
    <property type="entry name" value="ARM repeat"/>
    <property type="match status" value="2"/>
</dbReference>
<evidence type="ECO:0000256" key="1">
    <source>
        <dbReference type="ARBA" id="ARBA00022737"/>
    </source>
</evidence>
<feature type="repeat" description="Pumilio" evidence="2">
    <location>
        <begin position="351"/>
        <end position="386"/>
    </location>
</feature>
<sequence length="585" mass="68054">MSCKKINELFKEKKKDFFFINKFNKNLNTDSSISLYSQTEGNAFENRNTVDLIDLEHPGTKSEIEKNNEFLLKNSKNISNLNFNEEKRQKFLAPIGYACLESGNLKIKNIKNLDEKKVYNFSENTQRNISEEDLLKSGLLTDILHKHSEIIGCEALSNLKEDKNIFEIKTKCIELCKDQEGSRFVQEKITEWNERKTTLFLKIISEYFFELSTSVFGNYVIQKIFSKLTFDQLLLIHERINKSFLALSLNMFGCRVIQVYLETILKYKTEFKKEYEQELNKNTGDKDTQSLEKTNKKIHQSKNKKQSLSYVISIILDTSLKNFEELIVSPFANHVIQKCFDLDTKNILLKELLKNPCKYANEKYGCRIIQKLLYDADENIQKNMFNNSTLNDTTNSNITNSNIYNNNNNIYNNQNIRTAGSEVAILIASSGSISEKLKLISELKFELLNNATLLISDQYGNYVIQLLICDDAFKDLLLDYIIEHCRELSICKFSSNIIEKYVAAADQSIIDRFFDSFNVKIEGKEFLLEMMKDGCANYVIQTLYLKASEKQKRIIQKVIKENYTELQNISYFKSMYNKMINGKNK</sequence>
<dbReference type="InterPro" id="IPR001313">
    <property type="entry name" value="Pumilio_RNA-bd_rpt"/>
</dbReference>
<gene>
    <name evidence="5" type="primary">APUM4</name>
    <name evidence="5" type="ORF">EHP00_1106</name>
</gene>
<dbReference type="InterPro" id="IPR033133">
    <property type="entry name" value="PUM-HD"/>
</dbReference>
<evidence type="ECO:0000259" key="4">
    <source>
        <dbReference type="PROSITE" id="PS50303"/>
    </source>
</evidence>
<dbReference type="STRING" id="646526.A0A1W0E371"/>
<evidence type="ECO:0000313" key="5">
    <source>
        <dbReference type="EMBL" id="OQS53662.1"/>
    </source>
</evidence>
<dbReference type="InterPro" id="IPR011989">
    <property type="entry name" value="ARM-like"/>
</dbReference>
<feature type="repeat" description="Pumilio" evidence="2">
    <location>
        <begin position="202"/>
        <end position="238"/>
    </location>
</feature>
<dbReference type="PANTHER" id="PTHR12537">
    <property type="entry name" value="RNA BINDING PROTEIN PUMILIO-RELATED"/>
    <property type="match status" value="1"/>
</dbReference>
<keyword evidence="6" id="KW-1185">Reference proteome</keyword>
<feature type="repeat" description="Pumilio" evidence="2">
    <location>
        <begin position="446"/>
        <end position="483"/>
    </location>
</feature>
<proteinExistence type="predicted"/>
<evidence type="ECO:0000256" key="2">
    <source>
        <dbReference type="PROSITE-ProRule" id="PRU00317"/>
    </source>
</evidence>
<dbReference type="GO" id="GO:0005737">
    <property type="term" value="C:cytoplasm"/>
    <property type="evidence" value="ECO:0007669"/>
    <property type="project" value="TreeGrafter"/>
</dbReference>
<feature type="region of interest" description="Disordered" evidence="3">
    <location>
        <begin position="278"/>
        <end position="298"/>
    </location>
</feature>
<accession>A0A1W0E371</accession>
<comment type="caution">
    <text evidence="5">The sequence shown here is derived from an EMBL/GenBank/DDBJ whole genome shotgun (WGS) entry which is preliminary data.</text>
</comment>
<dbReference type="Gene3D" id="1.25.10.10">
    <property type="entry name" value="Leucine-rich Repeat Variant"/>
    <property type="match status" value="1"/>
</dbReference>
<reference evidence="5 6" key="1">
    <citation type="journal article" date="2017" name="Environ. Microbiol.">
        <title>Decay of the glycolytic pathway and adaptation to intranuclear parasitism within Enterocytozoonidae microsporidia.</title>
        <authorList>
            <person name="Wiredu Boakye D."/>
            <person name="Jaroenlak P."/>
            <person name="Prachumwat A."/>
            <person name="Williams T.A."/>
            <person name="Bateman K.S."/>
            <person name="Itsathitphaisarn O."/>
            <person name="Sritunyalucksana K."/>
            <person name="Paszkiewicz K.H."/>
            <person name="Moore K.A."/>
            <person name="Stentiford G.D."/>
            <person name="Williams B.A."/>
        </authorList>
    </citation>
    <scope>NUCLEOTIDE SEQUENCE [LARGE SCALE GENOMIC DNA]</scope>
    <source>
        <strain evidence="5 6">TH1</strain>
    </source>
</reference>
<keyword evidence="1" id="KW-0677">Repeat</keyword>